<feature type="domain" description="HTH gntR-type" evidence="4">
    <location>
        <begin position="10"/>
        <end position="78"/>
    </location>
</feature>
<sequence length="124" mass="14191">MIHLDLHDPRPMYEQVVDQMEMLAVRGVLEADSKLPSVRQMAMELSLNPNTVQKAYSELLSRGVIYSVRGKGNFVSSDCSRIRQEKLEEIRSAIGRLLEQARELGATTQQRNELLRSFMEVEQV</sequence>
<keyword evidence="2" id="KW-0238">DNA-binding</keyword>
<keyword evidence="1" id="KW-0805">Transcription regulation</keyword>
<keyword evidence="6" id="KW-1185">Reference proteome</keyword>
<evidence type="ECO:0000259" key="4">
    <source>
        <dbReference type="PROSITE" id="PS50949"/>
    </source>
</evidence>
<dbReference type="SUPFAM" id="SSF46785">
    <property type="entry name" value="Winged helix' DNA-binding domain"/>
    <property type="match status" value="1"/>
</dbReference>
<evidence type="ECO:0000313" key="5">
    <source>
        <dbReference type="EMBL" id="OUM20034.1"/>
    </source>
</evidence>
<dbReference type="Gene3D" id="1.10.10.10">
    <property type="entry name" value="Winged helix-like DNA-binding domain superfamily/Winged helix DNA-binding domain"/>
    <property type="match status" value="1"/>
</dbReference>
<reference evidence="5 6" key="1">
    <citation type="submission" date="2017-05" db="EMBL/GenBank/DDBJ databases">
        <title>Butyricicoccus porcorum sp. nov. a butyrate-producing bacterium from the swine intestinal tract.</title>
        <authorList>
            <person name="Trachsel J."/>
            <person name="Humphrey S."/>
            <person name="Allen H.K."/>
        </authorList>
    </citation>
    <scope>NUCLEOTIDE SEQUENCE [LARGE SCALE GENOMIC DNA]</scope>
    <source>
        <strain evidence="5">BB10</strain>
    </source>
</reference>
<dbReference type="InterPro" id="IPR000524">
    <property type="entry name" value="Tscrpt_reg_HTH_GntR"/>
</dbReference>
<dbReference type="Proteomes" id="UP000194903">
    <property type="component" value="Unassembled WGS sequence"/>
</dbReference>
<evidence type="ECO:0000256" key="1">
    <source>
        <dbReference type="ARBA" id="ARBA00023015"/>
    </source>
</evidence>
<dbReference type="PROSITE" id="PS50949">
    <property type="entry name" value="HTH_GNTR"/>
    <property type="match status" value="1"/>
</dbReference>
<proteinExistence type="predicted"/>
<comment type="caution">
    <text evidence="5">The sequence shown here is derived from an EMBL/GenBank/DDBJ whole genome shotgun (WGS) entry which is preliminary data.</text>
</comment>
<protein>
    <submittedName>
        <fullName evidence="5">GntR family transcriptional regulator</fullName>
    </submittedName>
</protein>
<dbReference type="GO" id="GO:0003677">
    <property type="term" value="F:DNA binding"/>
    <property type="evidence" value="ECO:0007669"/>
    <property type="project" value="UniProtKB-KW"/>
</dbReference>
<dbReference type="GO" id="GO:0003700">
    <property type="term" value="F:DNA-binding transcription factor activity"/>
    <property type="evidence" value="ECO:0007669"/>
    <property type="project" value="InterPro"/>
</dbReference>
<evidence type="ECO:0000256" key="2">
    <source>
        <dbReference type="ARBA" id="ARBA00023125"/>
    </source>
</evidence>
<dbReference type="SMART" id="SM00345">
    <property type="entry name" value="HTH_GNTR"/>
    <property type="match status" value="1"/>
</dbReference>
<accession>A0A252F2M1</accession>
<dbReference type="InterPro" id="IPR036390">
    <property type="entry name" value="WH_DNA-bd_sf"/>
</dbReference>
<dbReference type="RefSeq" id="WP_087020718.1">
    <property type="nucleotide sequence ID" value="NZ_NHOC01000008.1"/>
</dbReference>
<gene>
    <name evidence="5" type="ORF">CBW42_09845</name>
</gene>
<dbReference type="Pfam" id="PF00392">
    <property type="entry name" value="GntR"/>
    <property type="match status" value="1"/>
</dbReference>
<dbReference type="AlphaFoldDB" id="A0A252F2M1"/>
<dbReference type="CDD" id="cd07377">
    <property type="entry name" value="WHTH_GntR"/>
    <property type="match status" value="1"/>
</dbReference>
<dbReference type="OrthoDB" id="9801546at2"/>
<keyword evidence="3" id="KW-0804">Transcription</keyword>
<dbReference type="InterPro" id="IPR036388">
    <property type="entry name" value="WH-like_DNA-bd_sf"/>
</dbReference>
<organism evidence="5 6">
    <name type="scientific">Butyricicoccus porcorum</name>
    <dbReference type="NCBI Taxonomy" id="1945634"/>
    <lineage>
        <taxon>Bacteria</taxon>
        <taxon>Bacillati</taxon>
        <taxon>Bacillota</taxon>
        <taxon>Clostridia</taxon>
        <taxon>Eubacteriales</taxon>
        <taxon>Butyricicoccaceae</taxon>
        <taxon>Butyricicoccus</taxon>
    </lineage>
</organism>
<evidence type="ECO:0000256" key="3">
    <source>
        <dbReference type="ARBA" id="ARBA00023163"/>
    </source>
</evidence>
<dbReference type="EMBL" id="NHOC01000008">
    <property type="protein sequence ID" value="OUM20034.1"/>
    <property type="molecule type" value="Genomic_DNA"/>
</dbReference>
<dbReference type="PANTHER" id="PTHR38445:SF9">
    <property type="entry name" value="HTH-TYPE TRANSCRIPTIONAL REPRESSOR YTRA"/>
    <property type="match status" value="1"/>
</dbReference>
<name>A0A252F2M1_9FIRM</name>
<dbReference type="PANTHER" id="PTHR38445">
    <property type="entry name" value="HTH-TYPE TRANSCRIPTIONAL REPRESSOR YTRA"/>
    <property type="match status" value="1"/>
</dbReference>
<evidence type="ECO:0000313" key="6">
    <source>
        <dbReference type="Proteomes" id="UP000194903"/>
    </source>
</evidence>